<evidence type="ECO:0000256" key="1">
    <source>
        <dbReference type="SAM" id="MobiDB-lite"/>
    </source>
</evidence>
<dbReference type="AlphaFoldDB" id="A0A9Q9AMC3"/>
<sequence>MDTLNKGDFVTIVDAIAKNGAENEAKKIGDTSGGGAAYAEEDIKFLVEDSDWEDDNQVDFSKDDGHDAESEGADGADDAEDSQQHIGLKSSKDNAKSAQLCKSFKSVFYANQFCGSCSRVPLT</sequence>
<name>A0A9Q9AMC3_9PEZI</name>
<feature type="compositionally biased region" description="Acidic residues" evidence="1">
    <location>
        <begin position="70"/>
        <end position="81"/>
    </location>
</feature>
<proteinExistence type="predicted"/>
<evidence type="ECO:0000313" key="2">
    <source>
        <dbReference type="EMBL" id="USW49075.1"/>
    </source>
</evidence>
<feature type="region of interest" description="Disordered" evidence="1">
    <location>
        <begin position="51"/>
        <end position="95"/>
    </location>
</feature>
<accession>A0A9Q9AMC3</accession>
<feature type="compositionally biased region" description="Basic and acidic residues" evidence="1">
    <location>
        <begin position="60"/>
        <end position="69"/>
    </location>
</feature>
<dbReference type="EMBL" id="CP099419">
    <property type="protein sequence ID" value="USW49075.1"/>
    <property type="molecule type" value="Genomic_DNA"/>
</dbReference>
<evidence type="ECO:0000313" key="3">
    <source>
        <dbReference type="Proteomes" id="UP001056384"/>
    </source>
</evidence>
<organism evidence="2 3">
    <name type="scientific">Septoria linicola</name>
    <dbReference type="NCBI Taxonomy" id="215465"/>
    <lineage>
        <taxon>Eukaryota</taxon>
        <taxon>Fungi</taxon>
        <taxon>Dikarya</taxon>
        <taxon>Ascomycota</taxon>
        <taxon>Pezizomycotina</taxon>
        <taxon>Dothideomycetes</taxon>
        <taxon>Dothideomycetidae</taxon>
        <taxon>Mycosphaerellales</taxon>
        <taxon>Mycosphaerellaceae</taxon>
        <taxon>Septoria</taxon>
    </lineage>
</organism>
<dbReference type="Proteomes" id="UP001056384">
    <property type="component" value="Chromosome 2"/>
</dbReference>
<gene>
    <name evidence="2" type="ORF">Slin15195_G023940</name>
</gene>
<keyword evidence="3" id="KW-1185">Reference proteome</keyword>
<reference evidence="2" key="1">
    <citation type="submission" date="2022-06" db="EMBL/GenBank/DDBJ databases">
        <title>Complete genome sequences of two strains of the flax pathogen Septoria linicola.</title>
        <authorList>
            <person name="Lapalu N."/>
            <person name="Simon A."/>
            <person name="Demenou B."/>
            <person name="Paumier D."/>
            <person name="Guillot M.-P."/>
            <person name="Gout L."/>
            <person name="Valade R."/>
        </authorList>
    </citation>
    <scope>NUCLEOTIDE SEQUENCE</scope>
    <source>
        <strain evidence="2">SE15195</strain>
    </source>
</reference>
<protein>
    <submittedName>
        <fullName evidence="2">Uncharacterized protein</fullName>
    </submittedName>
</protein>